<evidence type="ECO:0000259" key="2">
    <source>
        <dbReference type="Pfam" id="PF04773"/>
    </source>
</evidence>
<dbReference type="InterPro" id="IPR032508">
    <property type="entry name" value="FecR_C"/>
</dbReference>
<dbReference type="Pfam" id="PF04773">
    <property type="entry name" value="FecR"/>
    <property type="match status" value="1"/>
</dbReference>
<keyword evidence="1" id="KW-0812">Transmembrane</keyword>
<dbReference type="Gene3D" id="3.55.50.30">
    <property type="match status" value="1"/>
</dbReference>
<dbReference type="Proteomes" id="UP000184287">
    <property type="component" value="Unassembled WGS sequence"/>
</dbReference>
<proteinExistence type="predicted"/>
<dbReference type="PANTHER" id="PTHR30273:SF2">
    <property type="entry name" value="PROTEIN FECR"/>
    <property type="match status" value="1"/>
</dbReference>
<keyword evidence="5" id="KW-1185">Reference proteome</keyword>
<evidence type="ECO:0000313" key="4">
    <source>
        <dbReference type="EMBL" id="SHF13344.1"/>
    </source>
</evidence>
<dbReference type="GO" id="GO:0016989">
    <property type="term" value="F:sigma factor antagonist activity"/>
    <property type="evidence" value="ECO:0007669"/>
    <property type="project" value="TreeGrafter"/>
</dbReference>
<evidence type="ECO:0000313" key="5">
    <source>
        <dbReference type="Proteomes" id="UP000184287"/>
    </source>
</evidence>
<accession>A0A1M4Z5N1</accession>
<dbReference type="InterPro" id="IPR006860">
    <property type="entry name" value="FecR"/>
</dbReference>
<keyword evidence="1" id="KW-1133">Transmembrane helix</keyword>
<feature type="domain" description="Protein FecR C-terminal" evidence="3">
    <location>
        <begin position="257"/>
        <end position="324"/>
    </location>
</feature>
<name>A0A1M4Z5N1_9SPHI</name>
<feature type="domain" description="FecR protein" evidence="2">
    <location>
        <begin position="120"/>
        <end position="212"/>
    </location>
</feature>
<dbReference type="Pfam" id="PF16344">
    <property type="entry name" value="FecR_C"/>
    <property type="match status" value="1"/>
</dbReference>
<reference evidence="5" key="1">
    <citation type="submission" date="2016-11" db="EMBL/GenBank/DDBJ databases">
        <authorList>
            <person name="Varghese N."/>
            <person name="Submissions S."/>
        </authorList>
    </citation>
    <scope>NUCLEOTIDE SEQUENCE [LARGE SCALE GENOMIC DNA]</scope>
    <source>
        <strain evidence="5">DSM 16990</strain>
    </source>
</reference>
<evidence type="ECO:0000259" key="3">
    <source>
        <dbReference type="Pfam" id="PF16344"/>
    </source>
</evidence>
<dbReference type="EMBL" id="FQUQ01000002">
    <property type="protein sequence ID" value="SHF13344.1"/>
    <property type="molecule type" value="Genomic_DNA"/>
</dbReference>
<evidence type="ECO:0000256" key="1">
    <source>
        <dbReference type="SAM" id="Phobius"/>
    </source>
</evidence>
<dbReference type="PIRSF" id="PIRSF018266">
    <property type="entry name" value="FecR"/>
    <property type="match status" value="1"/>
</dbReference>
<organism evidence="4 5">
    <name type="scientific">Pedobacter caeni</name>
    <dbReference type="NCBI Taxonomy" id="288992"/>
    <lineage>
        <taxon>Bacteria</taxon>
        <taxon>Pseudomonadati</taxon>
        <taxon>Bacteroidota</taxon>
        <taxon>Sphingobacteriia</taxon>
        <taxon>Sphingobacteriales</taxon>
        <taxon>Sphingobacteriaceae</taxon>
        <taxon>Pedobacter</taxon>
    </lineage>
</organism>
<dbReference type="InterPro" id="IPR012373">
    <property type="entry name" value="Ferrdict_sens_TM"/>
</dbReference>
<gene>
    <name evidence="4" type="ORF">SAMN04488522_102197</name>
</gene>
<keyword evidence="1" id="KW-0472">Membrane</keyword>
<dbReference type="RefSeq" id="WP_073229933.1">
    <property type="nucleotide sequence ID" value="NZ_FQUQ01000002.1"/>
</dbReference>
<dbReference type="OrthoDB" id="697544at2"/>
<dbReference type="Gene3D" id="2.60.120.1440">
    <property type="match status" value="1"/>
</dbReference>
<feature type="transmembrane region" description="Helical" evidence="1">
    <location>
        <begin position="79"/>
        <end position="100"/>
    </location>
</feature>
<dbReference type="STRING" id="288992.SAMN04488522_102197"/>
<sequence>MEQQRLSELFSAYIDDRLSVEEKKELMDIIGQPQSVAALDEQIEQLWEESRLTAVSDAAAELRIQKVMQQIKPQRNRRMLGLTYAVAACLVVAIGFLYFFNNFNFSHTGQTPLKSHILTAQYGQRKTISLSDGTVVTLSGGSSITYSDDYNQTNRTISFQGEGFFEVAKNPSKPFIVQYAGLYTKVLGTSFNIRAFDKEEKLDVTVATGRVEVGKGKKAFAALKPGQQLVYTKKPGLVELNTLKDLNPVTAWKKDILILKGERFEELAVKLERWYNVRIIFEQETLKNCRFKGTFKNLPVTALLDLLKKSAGFSYRIQDNYITIKGRGCL</sequence>
<dbReference type="PANTHER" id="PTHR30273">
    <property type="entry name" value="PERIPLASMIC SIGNAL SENSOR AND SIGMA FACTOR ACTIVATOR FECR-RELATED"/>
    <property type="match status" value="1"/>
</dbReference>
<dbReference type="AlphaFoldDB" id="A0A1M4Z5N1"/>
<protein>
    <submittedName>
        <fullName evidence="4">FecR family protein</fullName>
    </submittedName>
</protein>